<keyword evidence="1" id="KW-0472">Membrane</keyword>
<dbReference type="AlphaFoldDB" id="A0A0A5HUV5"/>
<reference evidence="2 3" key="1">
    <citation type="submission" date="2013-08" db="EMBL/GenBank/DDBJ databases">
        <authorList>
            <person name="Huang J."/>
            <person name="Wang G."/>
        </authorList>
    </citation>
    <scope>NUCLEOTIDE SEQUENCE [LARGE SCALE GENOMIC DNA]</scope>
    <source>
        <strain evidence="2 3">JSM 072002</strain>
    </source>
</reference>
<evidence type="ECO:0000313" key="3">
    <source>
        <dbReference type="Proteomes" id="UP000030401"/>
    </source>
</evidence>
<gene>
    <name evidence="2" type="ORF">N784_15960</name>
</gene>
<sequence>MPIYTNLSVSKPKQEEQSNNFWFNYGTLVVTVTAVLVHYFFM</sequence>
<evidence type="ECO:0000256" key="1">
    <source>
        <dbReference type="SAM" id="Phobius"/>
    </source>
</evidence>
<keyword evidence="1" id="KW-1133">Transmembrane helix</keyword>
<proteinExistence type="predicted"/>
<feature type="transmembrane region" description="Helical" evidence="1">
    <location>
        <begin position="21"/>
        <end position="41"/>
    </location>
</feature>
<name>A0A0A5HUV5_9BACI</name>
<dbReference type="EMBL" id="AVPG01000007">
    <property type="protein sequence ID" value="KGX87412.1"/>
    <property type="molecule type" value="Genomic_DNA"/>
</dbReference>
<keyword evidence="1" id="KW-0812">Transmembrane</keyword>
<dbReference type="Proteomes" id="UP000030401">
    <property type="component" value="Unassembled WGS sequence"/>
</dbReference>
<dbReference type="RefSeq" id="WP_269745325.1">
    <property type="nucleotide sequence ID" value="NZ_AVPG01000007.1"/>
</dbReference>
<comment type="caution">
    <text evidence="2">The sequence shown here is derived from an EMBL/GenBank/DDBJ whole genome shotgun (WGS) entry which is preliminary data.</text>
</comment>
<organism evidence="2 3">
    <name type="scientific">Pontibacillus litoralis JSM 072002</name>
    <dbReference type="NCBI Taxonomy" id="1385512"/>
    <lineage>
        <taxon>Bacteria</taxon>
        <taxon>Bacillati</taxon>
        <taxon>Bacillota</taxon>
        <taxon>Bacilli</taxon>
        <taxon>Bacillales</taxon>
        <taxon>Bacillaceae</taxon>
        <taxon>Pontibacillus</taxon>
    </lineage>
</organism>
<evidence type="ECO:0000313" key="2">
    <source>
        <dbReference type="EMBL" id="KGX87412.1"/>
    </source>
</evidence>
<protein>
    <submittedName>
        <fullName evidence="2">Uncharacterized protein</fullName>
    </submittedName>
</protein>
<accession>A0A0A5HUV5</accession>
<keyword evidence="3" id="KW-1185">Reference proteome</keyword>